<dbReference type="InterPro" id="IPR004181">
    <property type="entry name" value="Znf_MIZ"/>
</dbReference>
<evidence type="ECO:0000259" key="6">
    <source>
        <dbReference type="PROSITE" id="PS51044"/>
    </source>
</evidence>
<feature type="domain" description="SP-RING-type" evidence="6">
    <location>
        <begin position="503"/>
        <end position="584"/>
    </location>
</feature>
<dbReference type="PANTHER" id="PTHR10782:SF96">
    <property type="entry name" value="SP-RING-TYPE DOMAIN-CONTAINING PROTEIN"/>
    <property type="match status" value="1"/>
</dbReference>
<dbReference type="GO" id="GO:0000785">
    <property type="term" value="C:chromatin"/>
    <property type="evidence" value="ECO:0007669"/>
    <property type="project" value="TreeGrafter"/>
</dbReference>
<dbReference type="AlphaFoldDB" id="A0A1E1J6K1"/>
<keyword evidence="2 4" id="KW-0863">Zinc-finger</keyword>
<dbReference type="CDD" id="cd16650">
    <property type="entry name" value="SP-RING_PIAS-like"/>
    <property type="match status" value="1"/>
</dbReference>
<protein>
    <recommendedName>
        <fullName evidence="6">SP-RING-type domain-containing protein</fullName>
    </recommendedName>
</protein>
<accession>A0A1E1J6K1</accession>
<organism evidence="7">
    <name type="scientific">Leishmania guyanensis</name>
    <dbReference type="NCBI Taxonomy" id="5670"/>
    <lineage>
        <taxon>Eukaryota</taxon>
        <taxon>Discoba</taxon>
        <taxon>Euglenozoa</taxon>
        <taxon>Kinetoplastea</taxon>
        <taxon>Metakinetoplastina</taxon>
        <taxon>Trypanosomatida</taxon>
        <taxon>Trypanosomatidae</taxon>
        <taxon>Leishmaniinae</taxon>
        <taxon>Leishmania</taxon>
        <taxon>Leishmania guyanensis species complex</taxon>
    </lineage>
</organism>
<keyword evidence="3" id="KW-0862">Zinc</keyword>
<evidence type="ECO:0000256" key="2">
    <source>
        <dbReference type="ARBA" id="ARBA00022771"/>
    </source>
</evidence>
<sequence>MAHANGNGFMRGMSESDWRRLHSRVIPNRVPLLEFKSIISDGTVHDHYLAKDLHKIMQELRDLLYEHGELREASVLPLTGRKQELSRAAATAVRLIDSDRDGTPALRRSPDISLTSTRALGGHHGPTSPTFGSASDLRLSDCRRGSTEDALSPQLLQTTASALLISPRRSSRVLPLTDHIQEEGQPQISALSLSTALQPTVSLPLPPIASSTTSSSPACTREADVSRGGSTYLAHTSAGTVSLGSSTRLSTSWTTKARTASTVAHNAATPHASVGAPSTSSVATTVPPSLLTVSLSTSSSNEIAQLNESAPPFFRILSVPRRFQLRFGSSTVRFDIPVQYVDAVNSRQLRVYMIPLRHPNTPARWPTAKEIVVYVNKQCVMTPWKRSWPDREREVAETYLPLDITYLLSRNTDIQHVQVDIHNKEYQTPAILAVVQLRSLEEVTESVLSSRLGCRTAVQARQVLLSSLSSADALTSTSSAGLLLSNNAAIYRTYAAIMADDEDDDGLEMDDPVITTKCPISQLPLFVPVRGSRCTHLQCVDLDSFLVSSNKASYWNCALCDAEMRPCDVRVDTILWGYLCTFASADAYPLYLRLSARTAPKEGEARYHWHPSTRTGESADVILDDSESDSEIGRRRDPPLASGPPAASVGASSIEAAAPCSEATSVSASNRAQLSMPSAASHRDKTWAEGVGHWRKRDRDDNSPTEESRGTADDPIEL</sequence>
<feature type="region of interest" description="Disordered" evidence="5">
    <location>
        <begin position="618"/>
        <end position="718"/>
    </location>
</feature>
<dbReference type="GO" id="GO:0008270">
    <property type="term" value="F:zinc ion binding"/>
    <property type="evidence" value="ECO:0007669"/>
    <property type="project" value="UniProtKB-KW"/>
</dbReference>
<feature type="region of interest" description="Disordered" evidence="5">
    <location>
        <begin position="261"/>
        <end position="282"/>
    </location>
</feature>
<dbReference type="InterPro" id="IPR013083">
    <property type="entry name" value="Znf_RING/FYVE/PHD"/>
</dbReference>
<dbReference type="PANTHER" id="PTHR10782">
    <property type="entry name" value="ZINC FINGER MIZ DOMAIN-CONTAINING PROTEIN"/>
    <property type="match status" value="1"/>
</dbReference>
<dbReference type="GO" id="GO:0061665">
    <property type="term" value="F:SUMO ligase activity"/>
    <property type="evidence" value="ECO:0007669"/>
    <property type="project" value="TreeGrafter"/>
</dbReference>
<keyword evidence="1" id="KW-0479">Metal-binding</keyword>
<reference evidence="7" key="1">
    <citation type="submission" date="2012-08" db="EMBL/GenBank/DDBJ databases">
        <title>Comparative genomics of metastatic and non-metastatic Leishmania guyanensis provides insights into polygenic factors involved in Leishmania RNA virus infection.</title>
        <authorList>
            <person name="Smith D."/>
            <person name="Hertz-Fowler C."/>
            <person name="Martin R."/>
            <person name="Dickens N."/>
            <person name="Fasel N."/>
            <person name="Falquet L."/>
            <person name="Beverley S."/>
            <person name="Zangger H."/>
            <person name="Calderon-Copete S."/>
            <person name="Mottram J."/>
            <person name="Xenarios I."/>
        </authorList>
    </citation>
    <scope>NUCLEOTIDE SEQUENCE</scope>
    <source>
        <strain evidence="7">MHOM/BR/75/M4147/SSU:IR2SAT-LUC</strain>
    </source>
</reference>
<dbReference type="EMBL" id="CALQ01001762">
    <property type="protein sequence ID" value="CCM19220.1"/>
    <property type="molecule type" value="Genomic_DNA"/>
</dbReference>
<evidence type="ECO:0000256" key="3">
    <source>
        <dbReference type="ARBA" id="ARBA00022833"/>
    </source>
</evidence>
<evidence type="ECO:0000256" key="1">
    <source>
        <dbReference type="ARBA" id="ARBA00022723"/>
    </source>
</evidence>
<evidence type="ECO:0000256" key="5">
    <source>
        <dbReference type="SAM" id="MobiDB-lite"/>
    </source>
</evidence>
<dbReference type="Pfam" id="PF02891">
    <property type="entry name" value="zf-MIZ"/>
    <property type="match status" value="1"/>
</dbReference>
<dbReference type="PROSITE" id="PS51044">
    <property type="entry name" value="ZF_SP_RING"/>
    <property type="match status" value="1"/>
</dbReference>
<feature type="compositionally biased region" description="Polar residues" evidence="5">
    <location>
        <begin position="662"/>
        <end position="678"/>
    </location>
</feature>
<feature type="compositionally biased region" description="Low complexity" evidence="5">
    <location>
        <begin position="639"/>
        <end position="653"/>
    </location>
</feature>
<feature type="compositionally biased region" description="Low complexity" evidence="5">
    <location>
        <begin position="272"/>
        <end position="282"/>
    </location>
</feature>
<name>A0A1E1J6K1_LEIGU</name>
<dbReference type="Gene3D" id="3.30.40.10">
    <property type="entry name" value="Zinc/RING finger domain, C3HC4 (zinc finger)"/>
    <property type="match status" value="1"/>
</dbReference>
<feature type="compositionally biased region" description="Basic and acidic residues" evidence="5">
    <location>
        <begin position="697"/>
        <end position="712"/>
    </location>
</feature>
<dbReference type="GO" id="GO:0016925">
    <property type="term" value="P:protein sumoylation"/>
    <property type="evidence" value="ECO:0007669"/>
    <property type="project" value="TreeGrafter"/>
</dbReference>
<gene>
    <name evidence="7" type="primary">LgM4147LRVhigh.34.02190.00160</name>
    <name evidence="7" type="ORF">BN36_3467050</name>
</gene>
<evidence type="ECO:0000313" key="7">
    <source>
        <dbReference type="EMBL" id="CCM19220.1"/>
    </source>
</evidence>
<feature type="region of interest" description="Disordered" evidence="5">
    <location>
        <begin position="100"/>
        <end position="138"/>
    </location>
</feature>
<evidence type="ECO:0000256" key="4">
    <source>
        <dbReference type="PROSITE-ProRule" id="PRU00452"/>
    </source>
</evidence>
<proteinExistence type="predicted"/>